<feature type="transmembrane region" description="Helical" evidence="7">
    <location>
        <begin position="56"/>
        <end position="81"/>
    </location>
</feature>
<keyword evidence="3 7" id="KW-0812">Transmembrane</keyword>
<evidence type="ECO:0000256" key="3">
    <source>
        <dbReference type="ARBA" id="ARBA00022692"/>
    </source>
</evidence>
<feature type="transmembrane region" description="Helical" evidence="7">
    <location>
        <begin position="305"/>
        <end position="335"/>
    </location>
</feature>
<evidence type="ECO:0000256" key="4">
    <source>
        <dbReference type="ARBA" id="ARBA00022989"/>
    </source>
</evidence>
<gene>
    <name evidence="8" type="ORF">GCM10022278_04540</name>
</gene>
<feature type="region of interest" description="Disordered" evidence="6">
    <location>
        <begin position="359"/>
        <end position="403"/>
    </location>
</feature>
<feature type="transmembrane region" description="Helical" evidence="7">
    <location>
        <begin position="154"/>
        <end position="172"/>
    </location>
</feature>
<dbReference type="EMBL" id="BAABBO010000001">
    <property type="protein sequence ID" value="GAA3948442.1"/>
    <property type="molecule type" value="Genomic_DNA"/>
</dbReference>
<accession>A0ABP7NJ82</accession>
<feature type="transmembrane region" description="Helical" evidence="7">
    <location>
        <begin position="234"/>
        <end position="256"/>
    </location>
</feature>
<keyword evidence="4 7" id="KW-1133">Transmembrane helix</keyword>
<dbReference type="Pfam" id="PF01594">
    <property type="entry name" value="AI-2E_transport"/>
    <property type="match status" value="1"/>
</dbReference>
<name>A0ABP7NJ82_9GAMM</name>
<sequence length="403" mass="44225">MGLEDKAFLLLLILVTIAFGMVLKPFFSAILWAVLLVILFIPMHRKILKFMGERRILAALTTLLVVNLIFIIPLALIVTALGVEANAFYERIQSGNLDVQTVTDQVTQKFPFVETAAGWFNLDLSNIESQINEAGLKASQFIAKQAVSVGQNTFTFSLNLVLTGYLAFFLLIDHQRLIRILIWVLPLGDDRERMLFRKFTEVSRATIKGNLVVGAVQGTLGGLIFWILGIQGPFLWGVVMAFLSLLPAVGAALIWAPTAIFLALSDQVVPAIILALYGFFVIGMADNVLRPILVGRDTKLPDYIVLLSTLGGLALFGINGFVIGPVIAALFIAFWQIFTIEFNDSAADTFDEQELITEAEAKAEDHGHEGTHLDAAPLDAELEPLDHEPDRSSDRQGAPKPPL</sequence>
<dbReference type="InterPro" id="IPR002549">
    <property type="entry name" value="AI-2E-like"/>
</dbReference>
<protein>
    <submittedName>
        <fullName evidence="8">AI-2E family transporter</fullName>
    </submittedName>
</protein>
<keyword evidence="5 7" id="KW-0472">Membrane</keyword>
<evidence type="ECO:0000256" key="7">
    <source>
        <dbReference type="SAM" id="Phobius"/>
    </source>
</evidence>
<evidence type="ECO:0000256" key="6">
    <source>
        <dbReference type="SAM" id="MobiDB-lite"/>
    </source>
</evidence>
<dbReference type="PANTHER" id="PTHR21716">
    <property type="entry name" value="TRANSMEMBRANE PROTEIN"/>
    <property type="match status" value="1"/>
</dbReference>
<organism evidence="8 9">
    <name type="scientific">Allohahella marinimesophila</name>
    <dbReference type="NCBI Taxonomy" id="1054972"/>
    <lineage>
        <taxon>Bacteria</taxon>
        <taxon>Pseudomonadati</taxon>
        <taxon>Pseudomonadota</taxon>
        <taxon>Gammaproteobacteria</taxon>
        <taxon>Oceanospirillales</taxon>
        <taxon>Hahellaceae</taxon>
        <taxon>Allohahella</taxon>
    </lineage>
</organism>
<feature type="transmembrane region" description="Helical" evidence="7">
    <location>
        <begin position="7"/>
        <end position="23"/>
    </location>
</feature>
<feature type="transmembrane region" description="Helical" evidence="7">
    <location>
        <begin position="29"/>
        <end position="44"/>
    </location>
</feature>
<evidence type="ECO:0000313" key="8">
    <source>
        <dbReference type="EMBL" id="GAA3948442.1"/>
    </source>
</evidence>
<evidence type="ECO:0000256" key="5">
    <source>
        <dbReference type="ARBA" id="ARBA00023136"/>
    </source>
</evidence>
<feature type="compositionally biased region" description="Basic and acidic residues" evidence="6">
    <location>
        <begin position="359"/>
        <end position="372"/>
    </location>
</feature>
<feature type="transmembrane region" description="Helical" evidence="7">
    <location>
        <begin position="268"/>
        <end position="285"/>
    </location>
</feature>
<comment type="caution">
    <text evidence="8">The sequence shown here is derived from an EMBL/GenBank/DDBJ whole genome shotgun (WGS) entry which is preliminary data.</text>
</comment>
<comment type="subcellular location">
    <subcellularLocation>
        <location evidence="1">Membrane</location>
        <topology evidence="1">Multi-pass membrane protein</topology>
    </subcellularLocation>
</comment>
<keyword evidence="9" id="KW-1185">Reference proteome</keyword>
<reference evidence="9" key="1">
    <citation type="journal article" date="2019" name="Int. J. Syst. Evol. Microbiol.">
        <title>The Global Catalogue of Microorganisms (GCM) 10K type strain sequencing project: providing services to taxonomists for standard genome sequencing and annotation.</title>
        <authorList>
            <consortium name="The Broad Institute Genomics Platform"/>
            <consortium name="The Broad Institute Genome Sequencing Center for Infectious Disease"/>
            <person name="Wu L."/>
            <person name="Ma J."/>
        </authorList>
    </citation>
    <scope>NUCLEOTIDE SEQUENCE [LARGE SCALE GENOMIC DNA]</scope>
    <source>
        <strain evidence="9">JCM 17555</strain>
    </source>
</reference>
<proteinExistence type="inferred from homology"/>
<dbReference type="Proteomes" id="UP001501337">
    <property type="component" value="Unassembled WGS sequence"/>
</dbReference>
<evidence type="ECO:0000313" key="9">
    <source>
        <dbReference type="Proteomes" id="UP001501337"/>
    </source>
</evidence>
<feature type="transmembrane region" description="Helical" evidence="7">
    <location>
        <begin position="207"/>
        <end position="228"/>
    </location>
</feature>
<comment type="similarity">
    <text evidence="2">Belongs to the autoinducer-2 exporter (AI-2E) (TC 2.A.86) family.</text>
</comment>
<evidence type="ECO:0000256" key="1">
    <source>
        <dbReference type="ARBA" id="ARBA00004141"/>
    </source>
</evidence>
<feature type="compositionally biased region" description="Basic and acidic residues" evidence="6">
    <location>
        <begin position="384"/>
        <end position="394"/>
    </location>
</feature>
<evidence type="ECO:0000256" key="2">
    <source>
        <dbReference type="ARBA" id="ARBA00009773"/>
    </source>
</evidence>
<dbReference type="PANTHER" id="PTHR21716:SF4">
    <property type="entry name" value="TRANSMEMBRANE PROTEIN 245"/>
    <property type="match status" value="1"/>
</dbReference>